<accession>A0A382TVE6</accession>
<proteinExistence type="predicted"/>
<organism evidence="2">
    <name type="scientific">marine metagenome</name>
    <dbReference type="NCBI Taxonomy" id="408172"/>
    <lineage>
        <taxon>unclassified sequences</taxon>
        <taxon>metagenomes</taxon>
        <taxon>ecological metagenomes</taxon>
    </lineage>
</organism>
<evidence type="ECO:0000313" key="2">
    <source>
        <dbReference type="EMBL" id="SVD26039.1"/>
    </source>
</evidence>
<dbReference type="Gene3D" id="3.40.50.300">
    <property type="entry name" value="P-loop containing nucleotide triphosphate hydrolases"/>
    <property type="match status" value="1"/>
</dbReference>
<feature type="domain" description="UvrD-like helicase C-terminal" evidence="1">
    <location>
        <begin position="82"/>
        <end position="126"/>
    </location>
</feature>
<dbReference type="SUPFAM" id="SSF52540">
    <property type="entry name" value="P-loop containing nucleoside triphosphate hydrolases"/>
    <property type="match status" value="1"/>
</dbReference>
<dbReference type="AlphaFoldDB" id="A0A382TVE6"/>
<name>A0A382TVE6_9ZZZZ</name>
<reference evidence="2" key="1">
    <citation type="submission" date="2018-05" db="EMBL/GenBank/DDBJ databases">
        <authorList>
            <person name="Lanie J.A."/>
            <person name="Ng W.-L."/>
            <person name="Kazmierczak K.M."/>
            <person name="Andrzejewski T.M."/>
            <person name="Davidsen T.M."/>
            <person name="Wayne K.J."/>
            <person name="Tettelin H."/>
            <person name="Glass J.I."/>
            <person name="Rusch D."/>
            <person name="Podicherti R."/>
            <person name="Tsui H.-C.T."/>
            <person name="Winkler M.E."/>
        </authorList>
    </citation>
    <scope>NUCLEOTIDE SEQUENCE</scope>
</reference>
<dbReference type="EMBL" id="UINC01139475">
    <property type="protein sequence ID" value="SVD26039.1"/>
    <property type="molecule type" value="Genomic_DNA"/>
</dbReference>
<protein>
    <recommendedName>
        <fullName evidence="1">UvrD-like helicase C-terminal domain-containing protein</fullName>
    </recommendedName>
</protein>
<dbReference type="InterPro" id="IPR027417">
    <property type="entry name" value="P-loop_NTPase"/>
</dbReference>
<evidence type="ECO:0000259" key="1">
    <source>
        <dbReference type="Pfam" id="PF13538"/>
    </source>
</evidence>
<gene>
    <name evidence="2" type="ORF">METZ01_LOCUS378893</name>
</gene>
<sequence>KSPDGQEVVIQNFKDEQILVNSLKKEIKSLIHKDDIDERNMLILLNSQKSESSLSDLKNIGNYKIQFLRKNVFFKSGTIHWATIDSFKGLEKDIIFKIDTHKISAEKKRNKLYTQISRAIHKVYIYSINSD</sequence>
<feature type="non-terminal residue" evidence="2">
    <location>
        <position position="1"/>
    </location>
</feature>
<dbReference type="InterPro" id="IPR027785">
    <property type="entry name" value="UvrD-like_helicase_C"/>
</dbReference>
<dbReference type="Pfam" id="PF13538">
    <property type="entry name" value="UvrD_C_2"/>
    <property type="match status" value="1"/>
</dbReference>